<gene>
    <name evidence="1" type="ORF">ACFQZ8_08115</name>
</gene>
<proteinExistence type="predicted"/>
<evidence type="ECO:0000313" key="1">
    <source>
        <dbReference type="EMBL" id="MFD0783877.1"/>
    </source>
</evidence>
<reference evidence="2" key="1">
    <citation type="journal article" date="2019" name="Int. J. Syst. Evol. Microbiol.">
        <title>The Global Catalogue of Microorganisms (GCM) 10K type strain sequencing project: providing services to taxonomists for standard genome sequencing and annotation.</title>
        <authorList>
            <consortium name="The Broad Institute Genomics Platform"/>
            <consortium name="The Broad Institute Genome Sequencing Center for Infectious Disease"/>
            <person name="Wu L."/>
            <person name="Ma J."/>
        </authorList>
    </citation>
    <scope>NUCLEOTIDE SEQUENCE [LARGE SCALE GENOMIC DNA]</scope>
    <source>
        <strain evidence="2">JCM 32148</strain>
    </source>
</reference>
<organism evidence="1 2">
    <name type="scientific">Micromonospora azadirachtae</name>
    <dbReference type="NCBI Taxonomy" id="1970735"/>
    <lineage>
        <taxon>Bacteria</taxon>
        <taxon>Bacillati</taxon>
        <taxon>Actinomycetota</taxon>
        <taxon>Actinomycetes</taxon>
        <taxon>Micromonosporales</taxon>
        <taxon>Micromonosporaceae</taxon>
        <taxon>Micromonospora</taxon>
    </lineage>
</organism>
<comment type="caution">
    <text evidence="1">The sequence shown here is derived from an EMBL/GenBank/DDBJ whole genome shotgun (WGS) entry which is preliminary data.</text>
</comment>
<accession>A0ABW2ZZ16</accession>
<evidence type="ECO:0000313" key="2">
    <source>
        <dbReference type="Proteomes" id="UP001597053"/>
    </source>
</evidence>
<keyword evidence="2" id="KW-1185">Reference proteome</keyword>
<sequence>MSVILRHEGGIYVPMVEATAKMPLPPLPDSQRADAGNGEPIEWLELLTVHGPPSVVASALDALGAHLDELVPLIGKLYDDHEEPQHGG</sequence>
<dbReference type="Proteomes" id="UP001597053">
    <property type="component" value="Unassembled WGS sequence"/>
</dbReference>
<dbReference type="EMBL" id="JBHTHM010000254">
    <property type="protein sequence ID" value="MFD0783877.1"/>
    <property type="molecule type" value="Genomic_DNA"/>
</dbReference>
<protein>
    <submittedName>
        <fullName evidence="1">Uncharacterized protein</fullName>
    </submittedName>
</protein>
<name>A0ABW2ZZ16_9ACTN</name>